<dbReference type="AlphaFoldDB" id="A0A2J6PH83"/>
<proteinExistence type="predicted"/>
<dbReference type="Proteomes" id="UP000235672">
    <property type="component" value="Unassembled WGS sequence"/>
</dbReference>
<evidence type="ECO:0000313" key="2">
    <source>
        <dbReference type="Proteomes" id="UP000235672"/>
    </source>
</evidence>
<name>A0A2J6PH83_9HELO</name>
<sequence length="183" mass="20856">WQEVDQEAILANLRPLAASLILCNKTVGHEAARVFYTKNTFSFLGKYNWDPIVSWLETIGPADRNSLVSIEISARQPDPAWQCSSSERRIRDPCGYTHGEVYPRHPYLQLCTTEAHSPCDQVENINPAVETIFILLGQNTSERKVTIVMQLDGCLYPGARIPRDPYDSMPERRWHSMDLPNII</sequence>
<organism evidence="1 2">
    <name type="scientific">Hyaloscypha hepaticicola</name>
    <dbReference type="NCBI Taxonomy" id="2082293"/>
    <lineage>
        <taxon>Eukaryota</taxon>
        <taxon>Fungi</taxon>
        <taxon>Dikarya</taxon>
        <taxon>Ascomycota</taxon>
        <taxon>Pezizomycotina</taxon>
        <taxon>Leotiomycetes</taxon>
        <taxon>Helotiales</taxon>
        <taxon>Hyaloscyphaceae</taxon>
        <taxon>Hyaloscypha</taxon>
    </lineage>
</organism>
<reference evidence="1 2" key="1">
    <citation type="submission" date="2016-05" db="EMBL/GenBank/DDBJ databases">
        <title>A degradative enzymes factory behind the ericoid mycorrhizal symbiosis.</title>
        <authorList>
            <consortium name="DOE Joint Genome Institute"/>
            <person name="Martino E."/>
            <person name="Morin E."/>
            <person name="Grelet G."/>
            <person name="Kuo A."/>
            <person name="Kohler A."/>
            <person name="Daghino S."/>
            <person name="Barry K."/>
            <person name="Choi C."/>
            <person name="Cichocki N."/>
            <person name="Clum A."/>
            <person name="Copeland A."/>
            <person name="Hainaut M."/>
            <person name="Haridas S."/>
            <person name="Labutti K."/>
            <person name="Lindquist E."/>
            <person name="Lipzen A."/>
            <person name="Khouja H.-R."/>
            <person name="Murat C."/>
            <person name="Ohm R."/>
            <person name="Olson A."/>
            <person name="Spatafora J."/>
            <person name="Veneault-Fourrey C."/>
            <person name="Henrissat B."/>
            <person name="Grigoriev I."/>
            <person name="Martin F."/>
            <person name="Perotto S."/>
        </authorList>
    </citation>
    <scope>NUCLEOTIDE SEQUENCE [LARGE SCALE GENOMIC DNA]</scope>
    <source>
        <strain evidence="1 2">UAMH 7357</strain>
    </source>
</reference>
<protein>
    <submittedName>
        <fullName evidence="1">Uncharacterized protein</fullName>
    </submittedName>
</protein>
<dbReference type="EMBL" id="KZ613532">
    <property type="protein sequence ID" value="PMD13388.1"/>
    <property type="molecule type" value="Genomic_DNA"/>
</dbReference>
<accession>A0A2J6PH83</accession>
<keyword evidence="2" id="KW-1185">Reference proteome</keyword>
<gene>
    <name evidence="1" type="ORF">NA56DRAFT_737642</name>
</gene>
<dbReference type="OrthoDB" id="5272396at2759"/>
<feature type="non-terminal residue" evidence="1">
    <location>
        <position position="1"/>
    </location>
</feature>
<evidence type="ECO:0000313" key="1">
    <source>
        <dbReference type="EMBL" id="PMD13388.1"/>
    </source>
</evidence>